<proteinExistence type="predicted"/>
<sequence>MAAEDSVRRAFAIQAGHCARLGSPFTASLCGLVAEWLDRRSAIGCRILDWPGPPEADALALRLCGGLHALVRRGRLPELAILYPPAPLDPAALWDATARALDEAGADLDPWLDGPPQTNEVARSGVLMPGLMAVAAATGERPMILWEIGASAGLNLVLDRYAYDLGGVAAGDPAAPVRLVPDWTGPPPPAARVAVAARRGVDLNPLDLREASHRERLVAYIWPDQRERLARMEAAIACAAETPPPLDRGEATAWLADRLAEPPQPGTVRVVQHSIALQYFPPAGQARVGALLAEAGARASPATPLAWLAYEFDGSACALTLTLWPGGERRILASAHPHGQWLRWSAA</sequence>
<organism evidence="1 2">
    <name type="scientific">Methylobacterium nodulans (strain LMG 21967 / CNCM I-2342 / ORS 2060)</name>
    <dbReference type="NCBI Taxonomy" id="460265"/>
    <lineage>
        <taxon>Bacteria</taxon>
        <taxon>Pseudomonadati</taxon>
        <taxon>Pseudomonadota</taxon>
        <taxon>Alphaproteobacteria</taxon>
        <taxon>Hyphomicrobiales</taxon>
        <taxon>Methylobacteriaceae</taxon>
        <taxon>Methylobacterium</taxon>
    </lineage>
</organism>
<name>B8IN75_METNO</name>
<dbReference type="HOGENOM" id="CLU_065141_1_0_5"/>
<dbReference type="InterPro" id="IPR011200">
    <property type="entry name" value="UCP012608"/>
</dbReference>
<reference evidence="1 2" key="1">
    <citation type="submission" date="2009-01" db="EMBL/GenBank/DDBJ databases">
        <title>Complete sequence of chromosome of Methylobacterium nodulans ORS 2060.</title>
        <authorList>
            <consortium name="US DOE Joint Genome Institute"/>
            <person name="Lucas S."/>
            <person name="Copeland A."/>
            <person name="Lapidus A."/>
            <person name="Glavina del Rio T."/>
            <person name="Dalin E."/>
            <person name="Tice H."/>
            <person name="Bruce D."/>
            <person name="Goodwin L."/>
            <person name="Pitluck S."/>
            <person name="Sims D."/>
            <person name="Brettin T."/>
            <person name="Detter J.C."/>
            <person name="Han C."/>
            <person name="Larimer F."/>
            <person name="Land M."/>
            <person name="Hauser L."/>
            <person name="Kyrpides N."/>
            <person name="Ivanova N."/>
            <person name="Marx C.J."/>
            <person name="Richardson P."/>
        </authorList>
    </citation>
    <scope>NUCLEOTIDE SEQUENCE [LARGE SCALE GENOMIC DNA]</scope>
    <source>
        <strain evidence="2">LMG 21967 / CNCM I-2342 / ORS 2060</strain>
    </source>
</reference>
<dbReference type="Pfam" id="PF10094">
    <property type="entry name" value="DUF2332"/>
    <property type="match status" value="1"/>
</dbReference>
<evidence type="ECO:0008006" key="3">
    <source>
        <dbReference type="Google" id="ProtNLM"/>
    </source>
</evidence>
<evidence type="ECO:0000313" key="1">
    <source>
        <dbReference type="EMBL" id="ACL62191.1"/>
    </source>
</evidence>
<dbReference type="Proteomes" id="UP000008207">
    <property type="component" value="Chromosome"/>
</dbReference>
<dbReference type="RefSeq" id="WP_015933749.1">
    <property type="nucleotide sequence ID" value="NC_011894.1"/>
</dbReference>
<dbReference type="STRING" id="460265.Mnod_7454"/>
<dbReference type="EMBL" id="CP001349">
    <property type="protein sequence ID" value="ACL62191.1"/>
    <property type="molecule type" value="Genomic_DNA"/>
</dbReference>
<dbReference type="KEGG" id="mno:Mnod_7454"/>
<keyword evidence="2" id="KW-1185">Reference proteome</keyword>
<dbReference type="eggNOG" id="COG4427">
    <property type="taxonomic scope" value="Bacteria"/>
</dbReference>
<dbReference type="AlphaFoldDB" id="B8IN75"/>
<evidence type="ECO:0000313" key="2">
    <source>
        <dbReference type="Proteomes" id="UP000008207"/>
    </source>
</evidence>
<accession>B8IN75</accession>
<protein>
    <recommendedName>
        <fullName evidence="3">DUF2332 domain-containing protein</fullName>
    </recommendedName>
</protein>
<dbReference type="OrthoDB" id="7666987at2"/>
<gene>
    <name evidence="1" type="ordered locus">Mnod_7454</name>
</gene>
<dbReference type="PIRSF" id="PIRSF012608">
    <property type="entry name" value="UCP012608"/>
    <property type="match status" value="1"/>
</dbReference>